<dbReference type="Proteomes" id="UP000775547">
    <property type="component" value="Unassembled WGS sequence"/>
</dbReference>
<reference evidence="1" key="2">
    <citation type="submission" date="2021-10" db="EMBL/GenBank/DDBJ databases">
        <title>Phylogenomics reveals ancestral predisposition of the termite-cultivated fungus Termitomyces towards a domesticated lifestyle.</title>
        <authorList>
            <person name="Auxier B."/>
            <person name="Grum-Grzhimaylo A."/>
            <person name="Cardenas M.E."/>
            <person name="Lodge J.D."/>
            <person name="Laessoe T."/>
            <person name="Pedersen O."/>
            <person name="Smith M.E."/>
            <person name="Kuyper T.W."/>
            <person name="Franco-Molano E.A."/>
            <person name="Baroni T.J."/>
            <person name="Aanen D.K."/>
        </authorList>
    </citation>
    <scope>NUCLEOTIDE SEQUENCE</scope>
    <source>
        <strain evidence="1">AP01</strain>
        <tissue evidence="1">Mycelium</tissue>
    </source>
</reference>
<comment type="caution">
    <text evidence="1">The sequence shown here is derived from an EMBL/GenBank/DDBJ whole genome shotgun (WGS) entry which is preliminary data.</text>
</comment>
<sequence>MSNEKASTENIDTVDSHYDAERQQKIDLANNVQAKIQNPLHGIPKKALLEQVEAFAQEKGMEDILDVLKKGALLAQHPGDFESIPELDEADKEVIRRETTHKWSQPRALYMTVIVCSLAAAVQGWDQTGSNGANLSFPKEFGIAFGEGEPNSESHEWIVGMINAG</sequence>
<organism evidence="1 2">
    <name type="scientific">Asterophora parasitica</name>
    <dbReference type="NCBI Taxonomy" id="117018"/>
    <lineage>
        <taxon>Eukaryota</taxon>
        <taxon>Fungi</taxon>
        <taxon>Dikarya</taxon>
        <taxon>Basidiomycota</taxon>
        <taxon>Agaricomycotina</taxon>
        <taxon>Agaricomycetes</taxon>
        <taxon>Agaricomycetidae</taxon>
        <taxon>Agaricales</taxon>
        <taxon>Tricholomatineae</taxon>
        <taxon>Lyophyllaceae</taxon>
        <taxon>Asterophora</taxon>
    </lineage>
</organism>
<dbReference type="AlphaFoldDB" id="A0A9P7G570"/>
<keyword evidence="2" id="KW-1185">Reference proteome</keyword>
<dbReference type="EMBL" id="JABCKV010000427">
    <property type="protein sequence ID" value="KAG5640972.1"/>
    <property type="molecule type" value="Genomic_DNA"/>
</dbReference>
<reference evidence="1" key="1">
    <citation type="submission" date="2020-07" db="EMBL/GenBank/DDBJ databases">
        <authorList>
            <person name="Nieuwenhuis M."/>
            <person name="Van De Peppel L.J.J."/>
        </authorList>
    </citation>
    <scope>NUCLEOTIDE SEQUENCE</scope>
    <source>
        <strain evidence="1">AP01</strain>
        <tissue evidence="1">Mycelium</tissue>
    </source>
</reference>
<accession>A0A9P7G570</accession>
<protein>
    <submittedName>
        <fullName evidence="1">Uncharacterized protein</fullName>
    </submittedName>
</protein>
<proteinExistence type="predicted"/>
<evidence type="ECO:0000313" key="2">
    <source>
        <dbReference type="Proteomes" id="UP000775547"/>
    </source>
</evidence>
<gene>
    <name evidence="1" type="ORF">DXG03_006475</name>
</gene>
<name>A0A9P7G570_9AGAR</name>
<evidence type="ECO:0000313" key="1">
    <source>
        <dbReference type="EMBL" id="KAG5640972.1"/>
    </source>
</evidence>
<dbReference type="OrthoDB" id="3008365at2759"/>